<dbReference type="EMBL" id="CACTIH010009082">
    <property type="protein sequence ID" value="CAA3023057.1"/>
    <property type="molecule type" value="Genomic_DNA"/>
</dbReference>
<name>A0A8S0UVM9_OLEEU</name>
<dbReference type="AlphaFoldDB" id="A0A8S0UVM9"/>
<evidence type="ECO:0000313" key="2">
    <source>
        <dbReference type="Proteomes" id="UP000594638"/>
    </source>
</evidence>
<dbReference type="Proteomes" id="UP000594638">
    <property type="component" value="Unassembled WGS sequence"/>
</dbReference>
<gene>
    <name evidence="1" type="ORF">OLEA9_A095988</name>
</gene>
<protein>
    <submittedName>
        <fullName evidence="1">Uncharacterized protein</fullName>
    </submittedName>
</protein>
<comment type="caution">
    <text evidence="1">The sequence shown here is derived from an EMBL/GenBank/DDBJ whole genome shotgun (WGS) entry which is preliminary data.</text>
</comment>
<evidence type="ECO:0000313" key="1">
    <source>
        <dbReference type="EMBL" id="CAA3023057.1"/>
    </source>
</evidence>
<accession>A0A8S0UVM9</accession>
<dbReference type="OrthoDB" id="10568894at2759"/>
<sequence>MDTPQARATFLALGDLTYPPKLGSLRYWQKQGCCCFKLVQHSTEGGVPDTMADAQGCSSLITHPSAAKKSGSATASTRTTYSAIPDVFIFKRKRLSEMLDALLGLGLNL</sequence>
<organism evidence="1 2">
    <name type="scientific">Olea europaea subsp. europaea</name>
    <dbReference type="NCBI Taxonomy" id="158383"/>
    <lineage>
        <taxon>Eukaryota</taxon>
        <taxon>Viridiplantae</taxon>
        <taxon>Streptophyta</taxon>
        <taxon>Embryophyta</taxon>
        <taxon>Tracheophyta</taxon>
        <taxon>Spermatophyta</taxon>
        <taxon>Magnoliopsida</taxon>
        <taxon>eudicotyledons</taxon>
        <taxon>Gunneridae</taxon>
        <taxon>Pentapetalae</taxon>
        <taxon>asterids</taxon>
        <taxon>lamiids</taxon>
        <taxon>Lamiales</taxon>
        <taxon>Oleaceae</taxon>
        <taxon>Oleeae</taxon>
        <taxon>Olea</taxon>
    </lineage>
</organism>
<proteinExistence type="predicted"/>
<reference evidence="1 2" key="1">
    <citation type="submission" date="2019-12" db="EMBL/GenBank/DDBJ databases">
        <authorList>
            <person name="Alioto T."/>
            <person name="Alioto T."/>
            <person name="Gomez Garrido J."/>
        </authorList>
    </citation>
    <scope>NUCLEOTIDE SEQUENCE [LARGE SCALE GENOMIC DNA]</scope>
</reference>
<keyword evidence="2" id="KW-1185">Reference proteome</keyword>
<dbReference type="Gramene" id="OE9A095988T1">
    <property type="protein sequence ID" value="OE9A095988C1"/>
    <property type="gene ID" value="OE9A095988"/>
</dbReference>